<dbReference type="Pfam" id="PF06097">
    <property type="entry name" value="DUF945"/>
    <property type="match status" value="1"/>
</dbReference>
<reference evidence="2 3" key="1">
    <citation type="journal article" date="2017" name="Nat. Microbiol.">
        <title>Natural product diversity associated with the nematode symbionts Photorhabdus and Xenorhabdus.</title>
        <authorList>
            <person name="Tobias N.J."/>
            <person name="Wolff H."/>
            <person name="Djahanschiri B."/>
            <person name="Grundmann F."/>
            <person name="Kronenwerth M."/>
            <person name="Shi Y.M."/>
            <person name="Simonyi S."/>
            <person name="Grun P."/>
            <person name="Shapiro-Ilan D."/>
            <person name="Pidot S.J."/>
            <person name="Stinear T.P."/>
            <person name="Ebersberger I."/>
            <person name="Bode H.B."/>
        </authorList>
    </citation>
    <scope>NUCLEOTIDE SEQUENCE [LARGE SCALE GENOMIC DNA]</scope>
    <source>
        <strain evidence="2 3">DSM 17907</strain>
    </source>
</reference>
<name>A0A2D0LFK5_9GAMM</name>
<sequence length="511" mass="56391">MKKSLVAVSVVVALGAVWTGASWYTGKKLEDRLDSFIEKANTELEKSFPESGIAWQAKDFKRGIFSSDVRLILTIKKGVKNADIPPNEEIVFKSTIDHGPFPIANLKTFNLIPQMGSIHAELEKNDALKELFNITNEKSLLSLDAKVSYSRALSANINLIPVNHTETKENGEQRVLSFSGAKISADVNRDLSEFSFTVKSDELSFSDPAKKETISFKGIDFQGNSEKGKFDLYTGDHSYSIGEFSMNGIPNEPDLSLKGVKVTSNLGEDKDNLNIKITYSIDGLKIKDLEFGSGKLALGMEKLDGQSVREFVQAYNEATEAALTTDEASYDIVSLAILSNLHLLLNNNPQFSISPLSWKNSKGESSVDFKLSLQNIPEDKSTLQFMKPEEMIRTLVKDLSLHVNVPKAMLIESIAQSAMLDGGKDKAAEEAKATQQVQLMTQQGIKYKVLTDNNGIIGLNFDYANDKVKLNNKESNLHQFLLDNGFAGTYDDADANGEQNQHDEVKPPVTE</sequence>
<accession>A0A2D0LFK5</accession>
<organism evidence="2 3">
    <name type="scientific">Xenorhabdus kozodoii</name>
    <dbReference type="NCBI Taxonomy" id="351676"/>
    <lineage>
        <taxon>Bacteria</taxon>
        <taxon>Pseudomonadati</taxon>
        <taxon>Pseudomonadota</taxon>
        <taxon>Gammaproteobacteria</taxon>
        <taxon>Enterobacterales</taxon>
        <taxon>Morganellaceae</taxon>
        <taxon>Xenorhabdus</taxon>
    </lineage>
</organism>
<protein>
    <recommendedName>
        <fullName evidence="4">GTP-binding protein YdgA</fullName>
    </recommendedName>
</protein>
<evidence type="ECO:0000313" key="2">
    <source>
        <dbReference type="EMBL" id="PHM74207.1"/>
    </source>
</evidence>
<feature type="region of interest" description="Disordered" evidence="1">
    <location>
        <begin position="491"/>
        <end position="511"/>
    </location>
</feature>
<feature type="compositionally biased region" description="Basic and acidic residues" evidence="1">
    <location>
        <begin position="500"/>
        <end position="511"/>
    </location>
</feature>
<dbReference type="RefSeq" id="WP_099141209.1">
    <property type="nucleotide sequence ID" value="NZ_CAWNOR010000097.1"/>
</dbReference>
<evidence type="ECO:0008006" key="4">
    <source>
        <dbReference type="Google" id="ProtNLM"/>
    </source>
</evidence>
<proteinExistence type="predicted"/>
<evidence type="ECO:0000256" key="1">
    <source>
        <dbReference type="SAM" id="MobiDB-lite"/>
    </source>
</evidence>
<dbReference type="Proteomes" id="UP000221101">
    <property type="component" value="Unassembled WGS sequence"/>
</dbReference>
<keyword evidence="3" id="KW-1185">Reference proteome</keyword>
<dbReference type="InterPro" id="IPR010352">
    <property type="entry name" value="DUF945"/>
</dbReference>
<dbReference type="EMBL" id="NJCX01000006">
    <property type="protein sequence ID" value="PHM74207.1"/>
    <property type="molecule type" value="Genomic_DNA"/>
</dbReference>
<comment type="caution">
    <text evidence="2">The sequence shown here is derived from an EMBL/GenBank/DDBJ whole genome shotgun (WGS) entry which is preliminary data.</text>
</comment>
<dbReference type="OrthoDB" id="5444681at2"/>
<gene>
    <name evidence="2" type="ORF">Xkoz_01093</name>
</gene>
<dbReference type="AlphaFoldDB" id="A0A2D0LFK5"/>
<evidence type="ECO:0000313" key="3">
    <source>
        <dbReference type="Proteomes" id="UP000221101"/>
    </source>
</evidence>